<sequence length="333" mass="37637">MTVIKAFSNDKVDKKPTDNQPLVVNDGIPDVEAGAEEEPQADPRLLMMRVRAKRASTITTLVLIVASALVFTIALCGAFYIYKQFLHVKHLRYRTTCYVPYYEDGDDLVTHNGYQERWMMSAEKSGEKFIEASQEEDVEAMSMMKQAKDMARAVMDQFRSAPLIPLGKSFREEFESDSNGVFEKMSVPEFERGRNSKFIHDFSVNMTGIIDIAGERCFVMPLDRTVVLPPQSLKDLIEKMAHGYYTINPSQLSETYRALEIPVDADTLGPHITQACDSYPIYKLEKLVSGVAKKRRSVDVQETVNKAFTVLDGMQPRSIEIVNIESLPQAVQK</sequence>
<comment type="subcellular location">
    <subcellularLocation>
        <location evidence="1 9">Membrane</location>
        <topology evidence="1 9">Single-pass type II membrane protein</topology>
    </subcellularLocation>
</comment>
<keyword evidence="6 9" id="KW-0472">Membrane</keyword>
<dbReference type="PANTHER" id="PTHR10962">
    <property type="entry name" value="INTEGRAL TRANSMEMBRANE PROTEIN 2"/>
    <property type="match status" value="1"/>
</dbReference>
<dbReference type="GO" id="GO:0005794">
    <property type="term" value="C:Golgi apparatus"/>
    <property type="evidence" value="ECO:0007669"/>
    <property type="project" value="TreeGrafter"/>
</dbReference>
<evidence type="ECO:0000256" key="5">
    <source>
        <dbReference type="ARBA" id="ARBA00022989"/>
    </source>
</evidence>
<dbReference type="GO" id="GO:0042985">
    <property type="term" value="P:negative regulation of amyloid precursor protein biosynthetic process"/>
    <property type="evidence" value="ECO:0007669"/>
    <property type="project" value="TreeGrafter"/>
</dbReference>
<keyword evidence="7" id="KW-1015">Disulfide bond</keyword>
<evidence type="ECO:0000256" key="4">
    <source>
        <dbReference type="ARBA" id="ARBA00022968"/>
    </source>
</evidence>
<keyword evidence="3 9" id="KW-0812">Transmembrane</keyword>
<dbReference type="PANTHER" id="PTHR10962:SF1">
    <property type="entry name" value="INTEGRAL MEMBRANE PROTEIN 2"/>
    <property type="match status" value="1"/>
</dbReference>
<evidence type="ECO:0000256" key="1">
    <source>
        <dbReference type="ARBA" id="ARBA00004606"/>
    </source>
</evidence>
<protein>
    <recommendedName>
        <fullName evidence="9">Integral membrane protein 2</fullName>
    </recommendedName>
</protein>
<feature type="transmembrane region" description="Helical" evidence="9">
    <location>
        <begin position="58"/>
        <end position="82"/>
    </location>
</feature>
<dbReference type="EMBL" id="HBUF01636161">
    <property type="protein sequence ID" value="CAG6784168.1"/>
    <property type="molecule type" value="Transcribed_RNA"/>
</dbReference>
<dbReference type="EMBL" id="HBUF01636153">
    <property type="protein sequence ID" value="CAG6784147.1"/>
    <property type="molecule type" value="Transcribed_RNA"/>
</dbReference>
<dbReference type="SMART" id="SM01039">
    <property type="entry name" value="BRICHOS"/>
    <property type="match status" value="1"/>
</dbReference>
<dbReference type="GO" id="GO:0005886">
    <property type="term" value="C:plasma membrane"/>
    <property type="evidence" value="ECO:0007669"/>
    <property type="project" value="UniProtKB-UniRule"/>
</dbReference>
<evidence type="ECO:0000256" key="8">
    <source>
        <dbReference type="ARBA" id="ARBA00023180"/>
    </source>
</evidence>
<dbReference type="EMBL" id="HBUF01171974">
    <property type="protein sequence ID" value="CAG6653001.1"/>
    <property type="molecule type" value="Transcribed_RNA"/>
</dbReference>
<dbReference type="EMBL" id="HBUF01171904">
    <property type="protein sequence ID" value="CAG6652799.1"/>
    <property type="molecule type" value="Transcribed_RNA"/>
</dbReference>
<keyword evidence="4 9" id="KW-0735">Signal-anchor</keyword>
<dbReference type="Pfam" id="PF04089">
    <property type="entry name" value="BRICHOS"/>
    <property type="match status" value="1"/>
</dbReference>
<dbReference type="EMBL" id="HBUF01636155">
    <property type="protein sequence ID" value="CAG6784154.1"/>
    <property type="molecule type" value="Transcribed_RNA"/>
</dbReference>
<dbReference type="PROSITE" id="PS50869">
    <property type="entry name" value="BRICHOS"/>
    <property type="match status" value="1"/>
</dbReference>
<evidence type="ECO:0000256" key="7">
    <source>
        <dbReference type="ARBA" id="ARBA00023157"/>
    </source>
</evidence>
<evidence type="ECO:0000256" key="2">
    <source>
        <dbReference type="ARBA" id="ARBA00006794"/>
    </source>
</evidence>
<comment type="similarity">
    <text evidence="2 9">Belongs to the ITM2 family.</text>
</comment>
<dbReference type="AlphaFoldDB" id="A0A8D8RPT9"/>
<evidence type="ECO:0000259" key="10">
    <source>
        <dbReference type="PROSITE" id="PS50869"/>
    </source>
</evidence>
<dbReference type="EMBL" id="HBUF01636159">
    <property type="protein sequence ID" value="CAG6784163.1"/>
    <property type="molecule type" value="Transcribed_RNA"/>
</dbReference>
<dbReference type="InterPro" id="IPR007084">
    <property type="entry name" value="BRICHOS_dom"/>
</dbReference>
<feature type="domain" description="BRICHOS" evidence="10">
    <location>
        <begin position="190"/>
        <end position="284"/>
    </location>
</feature>
<keyword evidence="8" id="KW-0325">Glycoprotein</keyword>
<dbReference type="InterPro" id="IPR040145">
    <property type="entry name" value="ITM2"/>
</dbReference>
<evidence type="ECO:0000256" key="6">
    <source>
        <dbReference type="ARBA" id="ARBA00023136"/>
    </source>
</evidence>
<dbReference type="GO" id="GO:0001540">
    <property type="term" value="F:amyloid-beta binding"/>
    <property type="evidence" value="ECO:0007669"/>
    <property type="project" value="TreeGrafter"/>
</dbReference>
<keyword evidence="9" id="KW-1003">Cell membrane</keyword>
<dbReference type="GO" id="GO:0070062">
    <property type="term" value="C:extracellular exosome"/>
    <property type="evidence" value="ECO:0007669"/>
    <property type="project" value="TreeGrafter"/>
</dbReference>
<keyword evidence="5 9" id="KW-1133">Transmembrane helix</keyword>
<evidence type="ECO:0000313" key="11">
    <source>
        <dbReference type="EMBL" id="CAG6652799.1"/>
    </source>
</evidence>
<organism evidence="11">
    <name type="scientific">Cacopsylla melanoneura</name>
    <dbReference type="NCBI Taxonomy" id="428564"/>
    <lineage>
        <taxon>Eukaryota</taxon>
        <taxon>Metazoa</taxon>
        <taxon>Ecdysozoa</taxon>
        <taxon>Arthropoda</taxon>
        <taxon>Hexapoda</taxon>
        <taxon>Insecta</taxon>
        <taxon>Pterygota</taxon>
        <taxon>Neoptera</taxon>
        <taxon>Paraneoptera</taxon>
        <taxon>Hemiptera</taxon>
        <taxon>Sternorrhyncha</taxon>
        <taxon>Psylloidea</taxon>
        <taxon>Psyllidae</taxon>
        <taxon>Psyllinae</taxon>
        <taxon>Cacopsylla</taxon>
    </lineage>
</organism>
<proteinExistence type="inferred from homology"/>
<reference evidence="11" key="1">
    <citation type="submission" date="2021-05" db="EMBL/GenBank/DDBJ databases">
        <authorList>
            <person name="Alioto T."/>
            <person name="Alioto T."/>
            <person name="Gomez Garrido J."/>
        </authorList>
    </citation>
    <scope>NUCLEOTIDE SEQUENCE</scope>
</reference>
<evidence type="ECO:0000256" key="9">
    <source>
        <dbReference type="RuleBase" id="RU367061"/>
    </source>
</evidence>
<name>A0A8D8RPT9_9HEMI</name>
<dbReference type="EMBL" id="HBUF01636148">
    <property type="protein sequence ID" value="CAG6784134.1"/>
    <property type="molecule type" value="Transcribed_RNA"/>
</dbReference>
<dbReference type="EMBL" id="HBUF01636149">
    <property type="protein sequence ID" value="CAG6784138.1"/>
    <property type="molecule type" value="Transcribed_RNA"/>
</dbReference>
<dbReference type="EMBL" id="HBUF01636154">
    <property type="protein sequence ID" value="CAG6784150.1"/>
    <property type="molecule type" value="Transcribed_RNA"/>
</dbReference>
<accession>A0A8D8RPT9</accession>
<evidence type="ECO:0000256" key="3">
    <source>
        <dbReference type="ARBA" id="ARBA00022692"/>
    </source>
</evidence>